<accession>A0A2K9NRC8</accession>
<dbReference type="Proteomes" id="UP000235584">
    <property type="component" value="Chromosome"/>
</dbReference>
<dbReference type="AlphaFoldDB" id="A0A2K9NRC8"/>
<dbReference type="RefSeq" id="WP_102243377.1">
    <property type="nucleotide sequence ID" value="NZ_CP025704.1"/>
</dbReference>
<dbReference type="EMBL" id="CP025704">
    <property type="protein sequence ID" value="AUN98086.1"/>
    <property type="molecule type" value="Genomic_DNA"/>
</dbReference>
<protein>
    <submittedName>
        <fullName evidence="1">Uncharacterized protein</fullName>
    </submittedName>
</protein>
<gene>
    <name evidence="1" type="ORF">C0V70_08180</name>
</gene>
<proteinExistence type="predicted"/>
<organism evidence="1 2">
    <name type="scientific">Bacteriovorax stolpii</name>
    <name type="common">Bdellovibrio stolpii</name>
    <dbReference type="NCBI Taxonomy" id="960"/>
    <lineage>
        <taxon>Bacteria</taxon>
        <taxon>Pseudomonadati</taxon>
        <taxon>Bdellovibrionota</taxon>
        <taxon>Bacteriovoracia</taxon>
        <taxon>Bacteriovoracales</taxon>
        <taxon>Bacteriovoracaceae</taxon>
        <taxon>Bacteriovorax</taxon>
    </lineage>
</organism>
<evidence type="ECO:0000313" key="1">
    <source>
        <dbReference type="EMBL" id="AUN98086.1"/>
    </source>
</evidence>
<reference evidence="1 2" key="1">
    <citation type="submission" date="2018-01" db="EMBL/GenBank/DDBJ databases">
        <title>Complete genome sequence of Bacteriovorax stolpii DSM12778.</title>
        <authorList>
            <person name="Tang B."/>
            <person name="Chang J."/>
        </authorList>
    </citation>
    <scope>NUCLEOTIDE SEQUENCE [LARGE SCALE GENOMIC DNA]</scope>
    <source>
        <strain evidence="1 2">DSM 12778</strain>
    </source>
</reference>
<name>A0A2K9NRC8_BACTC</name>
<evidence type="ECO:0000313" key="2">
    <source>
        <dbReference type="Proteomes" id="UP000235584"/>
    </source>
</evidence>
<sequence>MKTALIMGLLAVQTAAMAETNWDQLVLEAPEAKTYRVELDKRFVEFDLVKFNSGKVRFNGFSRLSSKDKVKLVYHMKKKGLEEACRDYAELGGRYKFKAELVFKKGAVAKDFSFNLDGKTYSSADFDNQLSIGKVAVEELGASERSPYTNSANEEISEYSELMNSAIENAHGDTVVVDLSKNLGIACDIGLGFIKPVVTQTISYEKAMPNLSYWIDQKSYNELYRLFNDEMKKVSPSIERDVQKFNEGLVLGWSLAQGNERLKDVVLKNGDKGAKLLKSLKLKGESSEATESMWRQTFDYAKPTSLMTNQKLSIVSGDVFVEVVNE</sequence>
<dbReference type="KEGG" id="bsto:C0V70_08180"/>
<keyword evidence="2" id="KW-1185">Reference proteome</keyword>